<dbReference type="SMART" id="SM00488">
    <property type="entry name" value="DEXDc2"/>
    <property type="match status" value="2"/>
</dbReference>
<comment type="similarity">
    <text evidence="17">Belongs to the helicase family. RAD3/XPD subfamily.</text>
</comment>
<dbReference type="FunFam" id="3.40.50.300:FF:000431">
    <property type="entry name" value="Regulator of telomere elongation helicase 1"/>
    <property type="match status" value="1"/>
</dbReference>
<dbReference type="GO" id="GO:1904430">
    <property type="term" value="P:negative regulation of t-circle formation"/>
    <property type="evidence" value="ECO:0007669"/>
    <property type="project" value="TreeGrafter"/>
</dbReference>
<evidence type="ECO:0000256" key="16">
    <source>
        <dbReference type="ARBA" id="ARBA00073810"/>
    </source>
</evidence>
<dbReference type="InterPro" id="IPR011009">
    <property type="entry name" value="Kinase-like_dom_sf"/>
</dbReference>
<dbReference type="Proteomes" id="UP000719412">
    <property type="component" value="Unassembled WGS sequence"/>
</dbReference>
<dbReference type="PANTHER" id="PTHR11472:SF34">
    <property type="entry name" value="REGULATOR OF TELOMERE ELONGATION HELICASE 1"/>
    <property type="match status" value="1"/>
</dbReference>
<dbReference type="PANTHER" id="PTHR11472">
    <property type="entry name" value="DNA REPAIR DEAD HELICASE RAD3/XP-D SUBFAMILY MEMBER"/>
    <property type="match status" value="1"/>
</dbReference>
<proteinExistence type="inferred from homology"/>
<keyword evidence="10 17" id="KW-0411">Iron-sulfur</keyword>
<dbReference type="SMART" id="SM00487">
    <property type="entry name" value="DEXDc"/>
    <property type="match status" value="2"/>
</dbReference>
<keyword evidence="21" id="KW-1185">Reference proteome</keyword>
<keyword evidence="14 17" id="KW-0539">Nucleus</keyword>
<dbReference type="Pfam" id="PF06733">
    <property type="entry name" value="DEAD_2"/>
    <property type="match status" value="2"/>
</dbReference>
<dbReference type="GO" id="GO:0010569">
    <property type="term" value="P:regulation of double-strand break repair via homologous recombination"/>
    <property type="evidence" value="ECO:0007669"/>
    <property type="project" value="UniProtKB-UniRule"/>
</dbReference>
<feature type="domain" description="Helicase ATP-binding" evidence="19">
    <location>
        <begin position="1477"/>
        <end position="1780"/>
    </location>
</feature>
<dbReference type="GO" id="GO:0003677">
    <property type="term" value="F:DNA binding"/>
    <property type="evidence" value="ECO:0007669"/>
    <property type="project" value="UniProtKB-UniRule"/>
</dbReference>
<protein>
    <recommendedName>
        <fullName evidence="16 17">Regulator of telomere elongation helicase 1 homolog</fullName>
        <ecNumber evidence="17">5.6.2.-</ecNumber>
    </recommendedName>
</protein>
<evidence type="ECO:0000256" key="10">
    <source>
        <dbReference type="ARBA" id="ARBA00023014"/>
    </source>
</evidence>
<reference evidence="20" key="1">
    <citation type="journal article" date="2020" name="J Insects Food Feed">
        <title>The yellow mealworm (Tenebrio molitor) genome: a resource for the emerging insects as food and feed industry.</title>
        <authorList>
            <person name="Eriksson T."/>
            <person name="Andere A."/>
            <person name="Kelstrup H."/>
            <person name="Emery V."/>
            <person name="Picard C."/>
        </authorList>
    </citation>
    <scope>NUCLEOTIDE SEQUENCE</scope>
    <source>
        <strain evidence="20">Stoneville</strain>
        <tissue evidence="20">Whole head</tissue>
    </source>
</reference>
<evidence type="ECO:0000256" key="5">
    <source>
        <dbReference type="ARBA" id="ARBA00022763"/>
    </source>
</evidence>
<dbReference type="GO" id="GO:0016818">
    <property type="term" value="F:hydrolase activity, acting on acid anhydrides, in phosphorus-containing anhydrides"/>
    <property type="evidence" value="ECO:0007669"/>
    <property type="project" value="InterPro"/>
</dbReference>
<keyword evidence="6 17" id="KW-0378">Hydrolase</keyword>
<dbReference type="GO" id="GO:0045910">
    <property type="term" value="P:negative regulation of DNA recombination"/>
    <property type="evidence" value="ECO:0007669"/>
    <property type="project" value="TreeGrafter"/>
</dbReference>
<dbReference type="GO" id="GO:0006281">
    <property type="term" value="P:DNA repair"/>
    <property type="evidence" value="ECO:0007669"/>
    <property type="project" value="UniProtKB-UniRule"/>
</dbReference>
<dbReference type="InterPro" id="IPR057498">
    <property type="entry name" value="Rtel1_ARCH"/>
</dbReference>
<evidence type="ECO:0000256" key="6">
    <source>
        <dbReference type="ARBA" id="ARBA00022801"/>
    </source>
</evidence>
<dbReference type="InterPro" id="IPR015897">
    <property type="entry name" value="CHK_kinase-like"/>
</dbReference>
<dbReference type="InterPro" id="IPR030845">
    <property type="entry name" value="RTEL1"/>
</dbReference>
<feature type="binding site" evidence="17">
    <location>
        <position position="726"/>
    </location>
    <ligand>
        <name>[4Fe-4S] cluster</name>
        <dbReference type="ChEBI" id="CHEBI:49883"/>
    </ligand>
</feature>
<dbReference type="Pfam" id="PF23109">
    <property type="entry name" value="ARCH_RTEL1"/>
    <property type="match status" value="2"/>
</dbReference>
<feature type="binding site" evidence="17">
    <location>
        <position position="789"/>
    </location>
    <ligand>
        <name>[4Fe-4S] cluster</name>
        <dbReference type="ChEBI" id="CHEBI:49883"/>
    </ligand>
</feature>
<organism evidence="20 21">
    <name type="scientific">Tenebrio molitor</name>
    <name type="common">Yellow mealworm beetle</name>
    <dbReference type="NCBI Taxonomy" id="7067"/>
    <lineage>
        <taxon>Eukaryota</taxon>
        <taxon>Metazoa</taxon>
        <taxon>Ecdysozoa</taxon>
        <taxon>Arthropoda</taxon>
        <taxon>Hexapoda</taxon>
        <taxon>Insecta</taxon>
        <taxon>Pterygota</taxon>
        <taxon>Neoptera</taxon>
        <taxon>Endopterygota</taxon>
        <taxon>Coleoptera</taxon>
        <taxon>Polyphaga</taxon>
        <taxon>Cucujiformia</taxon>
        <taxon>Tenebrionidae</taxon>
        <taxon>Tenebrio</taxon>
    </lineage>
</organism>
<dbReference type="GO" id="GO:0005524">
    <property type="term" value="F:ATP binding"/>
    <property type="evidence" value="ECO:0007669"/>
    <property type="project" value="UniProtKB-UniRule"/>
</dbReference>
<accession>A0A8J6LAE8</accession>
<keyword evidence="13 17" id="KW-0413">Isomerase</keyword>
<dbReference type="Gene3D" id="3.40.50.300">
    <property type="entry name" value="P-loop containing nucleotide triphosphate hydrolases"/>
    <property type="match status" value="3"/>
</dbReference>
<dbReference type="GO" id="GO:0070182">
    <property type="term" value="F:DNA polymerase binding"/>
    <property type="evidence" value="ECO:0007669"/>
    <property type="project" value="TreeGrafter"/>
</dbReference>
<keyword evidence="11 17" id="KW-0238">DNA-binding</keyword>
<evidence type="ECO:0000313" key="20">
    <source>
        <dbReference type="EMBL" id="KAH0812168.1"/>
    </source>
</evidence>
<dbReference type="GO" id="GO:0051539">
    <property type="term" value="F:4 iron, 4 sulfur cluster binding"/>
    <property type="evidence" value="ECO:0007669"/>
    <property type="project" value="UniProtKB-UniRule"/>
</dbReference>
<dbReference type="InterPro" id="IPR013020">
    <property type="entry name" value="Rad3/Chl1-like"/>
</dbReference>
<dbReference type="EMBL" id="JABDTM020026236">
    <property type="protein sequence ID" value="KAH0812168.1"/>
    <property type="molecule type" value="Genomic_DNA"/>
</dbReference>
<dbReference type="InterPro" id="IPR006554">
    <property type="entry name" value="Helicase-like_DEXD_c2"/>
</dbReference>
<dbReference type="GO" id="GO:0090657">
    <property type="term" value="P:telomeric loop disassembly"/>
    <property type="evidence" value="ECO:0007669"/>
    <property type="project" value="TreeGrafter"/>
</dbReference>
<dbReference type="SUPFAM" id="SSF52540">
    <property type="entry name" value="P-loop containing nucleoside triphosphate hydrolases"/>
    <property type="match status" value="2"/>
</dbReference>
<comment type="subcellular location">
    <subcellularLocation>
        <location evidence="1 17">Nucleus</location>
    </subcellularLocation>
</comment>
<dbReference type="Gene3D" id="1.20.1160.20">
    <property type="match status" value="1"/>
</dbReference>
<dbReference type="InterPro" id="IPR006555">
    <property type="entry name" value="ATP-dep_Helicase_C"/>
</dbReference>
<feature type="binding site" evidence="17">
    <location>
        <position position="744"/>
    </location>
    <ligand>
        <name>[4Fe-4S] cluster</name>
        <dbReference type="ChEBI" id="CHEBI:49883"/>
    </ligand>
</feature>
<dbReference type="InterPro" id="IPR014001">
    <property type="entry name" value="Helicase_ATP-bd"/>
</dbReference>
<dbReference type="InterPro" id="IPR010614">
    <property type="entry name" value="RAD3-like_helicase_DEAD"/>
</dbReference>
<feature type="region of interest" description="Disordered" evidence="18">
    <location>
        <begin position="1325"/>
        <end position="1347"/>
    </location>
</feature>
<evidence type="ECO:0000256" key="15">
    <source>
        <dbReference type="ARBA" id="ARBA00049360"/>
    </source>
</evidence>
<evidence type="ECO:0000256" key="3">
    <source>
        <dbReference type="ARBA" id="ARBA00022723"/>
    </source>
</evidence>
<feature type="region of interest" description="Disordered" evidence="18">
    <location>
        <begin position="120"/>
        <end position="153"/>
    </location>
</feature>
<dbReference type="CDD" id="cd17970">
    <property type="entry name" value="DEAHc_FancJ"/>
    <property type="match status" value="1"/>
</dbReference>
<sequence>MSFSPTDPSINYEHENDTFKAVFFEYSGPGAPSEALGTIPAFRNGALLGGQSAVIASPLGAMEAVWGSNLSMVLPSGHQSAGEPSPVNDQARWSERPTGLSAHHGYRTIRNDLIFQHSLCTPSVASPGPDAAPEGPPRQMPSDTNPPGRGYSLTLRWKACPREEATPEGSGRDRRRCVAAPSAARDTNTKGCARGAFCGRDSKCPKLLSRDDCEKILKRSLDSPAQLISYKLTKFSDDVAGFLGDHLYLTIKFTSGNATTQTAFFMKTLPQFNLNQLDYVEESGVFKKEVLLYQNLLPELLKTSRFGPRCYFIKNNCIVLEDLKVEGFDMLPRHGYMSEKYCLGMLKTLAKFHASSLIYEKKRGVRIDEKFPDEIKESCFSFIEGAPRQKWCVNSIKCVTDVIKLLVEVPNRDEICDKLRRFVFEDMPVLIKPSERFRNVLTHDDLWCNNMLFNDRAECVFVDFQMSRYTPPAVDFLLALYVNLEPSYVETNLGRYVDFYYSSLEQELEKNNLDNSELPKTEFLKTLQHYKLMALTEVVMYGTHVYISEDLANQIVSDFNNYNEFSFINRSKFAIKEIRDNPQYRDRLAGVVAVGIPVSFPFPPYDIQVNYMEKVIECLQERQNGVLESPTGTGKTLSLLCASLAWLEVKKAQIQAHRQTMADDNEFLKELSSVAGAQNTRGFLGMPTIIYASRTHTQLSQAMQELKRTNYNHMKATVLGSREQMCVHEQVLQEQSNATKVQLCRLKVRERSCLYYNKVERKKDDPAISQLSIIDIEDLVKLGQTHKFCPYYMAKELKQNADIVFTPYNYLLDPKARKALGLELANNVIILDEGHNIEKICEDSASIQIKSTDITLCIEEVTAVMKALSEDVTVSFNDKEVPKDFTADELCVLKEMFLSFEKLLDEIELNSSAPEGTYFEGNYIFQMFDKTGINDGNHNVVNNLLDKLIQFLATVNDGPFARKGVGLQLFSDLLTIAYASVSPQFKEKIQKCYKVHVAVEESKKKVSNDWLSKATKKSCCRILSYWCFSPGFGMNMLMDQGIHCVILTSGTLAPLKPLISELELSVGVRIENPHIVKGDQVCVKILTKGPDAEPLNCNYQNRENPKYLRSLGQVIMNLIRVIPNGVLVFFPSYPIMQKCQQHWQESGIWDGINKTKPIFVEPRDKNSFNFAMTEYYSKINDPSYKGAIFMGVCRGKVSEGLDFADINGRAVFIIGLPYPPLKDPKIILKKRYLDVCNAKDKEYLRGDEWYSLEATRAINQAIGRVIRHKNDYGAIILLDSRFTNSRIQNNMSMWLKKHIKVMQNFGEIVRDLRVFFQNAQAKLPAPKIKDENTPPNPPLTEPTSRRGNFNFSSSSLSLASTSSTSASLVTIHKRKLDSWENSNKKKKITVVSNPTAVTPLETSISEFIIMVKKALSADTFKQFINTMTVYRTNSNLEELKQSLDQIFATRYNLRYIIKGLDPYIKDFHKEEFQRYCERVTIKFPFPPYDIQKNYMEKVVECLEGRENGVLESPTGTGKTLSLLCASLGWLEAKKKQYADQMKLQHDHFFKPEGEENPPVINAPKIIYASRTHTQLHQAMQEMKKTAYSYMRACILGSREQMCIHEEVLNERNASAKVTMCRTKVKRNQCSYYSRVEVQRDNPELCDLSIIDMEDIMELGRCHDFCPYYMARELKTDADIIFIPYNYLLDPKTIKMMEGEICNNVIILDEAHNIEKVCEDSVSVQIKETDIKTAVEDISAIVDLIASEKRLDVEEVPFTSKELLILNKMLMTFQNKLLEINLVKLALEGTVLDGDYIFQILDESEISYNNFSGVMDLLSNIQEFFSATKLIQKNGYGLDFFSHLLHIIFYDTSPEYKQKIKECFKVQIEEKTNRCNNSFVSQSQHSQSQEEDCRVLNFWCFSPGFA</sequence>
<dbReference type="HAMAP" id="MF_03065">
    <property type="entry name" value="RTEL1"/>
    <property type="match status" value="1"/>
</dbReference>
<keyword evidence="9 17" id="KW-0408">Iron</keyword>
<evidence type="ECO:0000256" key="9">
    <source>
        <dbReference type="ARBA" id="ARBA00023004"/>
    </source>
</evidence>
<dbReference type="Pfam" id="PF23116">
    <property type="entry name" value="HHD_RTEL1"/>
    <property type="match status" value="1"/>
</dbReference>
<dbReference type="SUPFAM" id="SSF56112">
    <property type="entry name" value="Protein kinase-like (PK-like)"/>
    <property type="match status" value="1"/>
</dbReference>
<dbReference type="Pfam" id="PF02958">
    <property type="entry name" value="EcKL"/>
    <property type="match status" value="1"/>
</dbReference>
<keyword evidence="2 17" id="KW-0004">4Fe-4S</keyword>
<dbReference type="SMART" id="SM00587">
    <property type="entry name" value="CHK"/>
    <property type="match status" value="1"/>
</dbReference>
<dbReference type="FunFam" id="3.40.50.300:FF:000691">
    <property type="entry name" value="Regulator of telomere elongation helicase 1"/>
    <property type="match status" value="1"/>
</dbReference>
<dbReference type="GO" id="GO:0006310">
    <property type="term" value="P:DNA recombination"/>
    <property type="evidence" value="ECO:0007669"/>
    <property type="project" value="InterPro"/>
</dbReference>
<comment type="function">
    <text evidence="17">A probable ATP-dependent DNA helicase implicated in DNA repair and the maintenance of genomic stability. Acts as an anti-recombinase to counteract toxic recombination and limit crossover during meiosis. Regulates meiotic recombination and crossover homeostasis by physically dissociating strand invasion events and thereby promotes noncrossover repair by meiotic synthesis dependent strand annealing (SDSA) as well as disassembly of D loop recombination intermediates.</text>
</comment>
<comment type="catalytic activity">
    <reaction evidence="15 17">
        <text>ATP + H2O = ADP + phosphate + H(+)</text>
        <dbReference type="Rhea" id="RHEA:13065"/>
        <dbReference type="ChEBI" id="CHEBI:15377"/>
        <dbReference type="ChEBI" id="CHEBI:15378"/>
        <dbReference type="ChEBI" id="CHEBI:30616"/>
        <dbReference type="ChEBI" id="CHEBI:43474"/>
        <dbReference type="ChEBI" id="CHEBI:456216"/>
    </reaction>
</comment>
<dbReference type="GO" id="GO:0006260">
    <property type="term" value="P:DNA replication"/>
    <property type="evidence" value="ECO:0007669"/>
    <property type="project" value="InterPro"/>
</dbReference>
<name>A0A8J6LAE8_TENMO</name>
<keyword evidence="12 17" id="KW-0234">DNA repair</keyword>
<evidence type="ECO:0000256" key="2">
    <source>
        <dbReference type="ARBA" id="ARBA00022485"/>
    </source>
</evidence>
<evidence type="ECO:0000256" key="11">
    <source>
        <dbReference type="ARBA" id="ARBA00023125"/>
    </source>
</evidence>
<dbReference type="GO" id="GO:0003678">
    <property type="term" value="F:DNA helicase activity"/>
    <property type="evidence" value="ECO:0007669"/>
    <property type="project" value="UniProtKB-UniRule"/>
</dbReference>
<dbReference type="InterPro" id="IPR045028">
    <property type="entry name" value="DinG/Rad3-like"/>
</dbReference>
<evidence type="ECO:0000256" key="13">
    <source>
        <dbReference type="ARBA" id="ARBA00023235"/>
    </source>
</evidence>
<reference evidence="20" key="2">
    <citation type="submission" date="2021-08" db="EMBL/GenBank/DDBJ databases">
        <authorList>
            <person name="Eriksson T."/>
        </authorList>
    </citation>
    <scope>NUCLEOTIDE SEQUENCE</scope>
    <source>
        <strain evidence="20">Stoneville</strain>
        <tissue evidence="20">Whole head</tissue>
    </source>
</reference>
<evidence type="ECO:0000313" key="21">
    <source>
        <dbReference type="Proteomes" id="UP000719412"/>
    </source>
</evidence>
<evidence type="ECO:0000256" key="4">
    <source>
        <dbReference type="ARBA" id="ARBA00022741"/>
    </source>
</evidence>
<evidence type="ECO:0000256" key="14">
    <source>
        <dbReference type="ARBA" id="ARBA00023242"/>
    </source>
</evidence>
<dbReference type="NCBIfam" id="TIGR00604">
    <property type="entry name" value="rad3"/>
    <property type="match status" value="1"/>
</dbReference>
<keyword evidence="7 17" id="KW-0347">Helicase</keyword>
<dbReference type="CDD" id="cd18788">
    <property type="entry name" value="SF2_C_XPD"/>
    <property type="match status" value="1"/>
</dbReference>
<feature type="binding site" evidence="17">
    <location>
        <position position="753"/>
    </location>
    <ligand>
        <name>[4Fe-4S] cluster</name>
        <dbReference type="ChEBI" id="CHEBI:49883"/>
    </ligand>
</feature>
<keyword evidence="3 17" id="KW-0479">Metal-binding</keyword>
<dbReference type="PROSITE" id="PS51193">
    <property type="entry name" value="HELICASE_ATP_BIND_2"/>
    <property type="match status" value="2"/>
</dbReference>
<dbReference type="GO" id="GO:0046872">
    <property type="term" value="F:metal ion binding"/>
    <property type="evidence" value="ECO:0007669"/>
    <property type="project" value="UniProtKB-UniRule"/>
</dbReference>
<comment type="caution">
    <text evidence="20">The sequence shown here is derived from an EMBL/GenBank/DDBJ whole genome shotgun (WGS) entry which is preliminary data.</text>
</comment>
<keyword evidence="4 17" id="KW-0547">Nucleotide-binding</keyword>
<evidence type="ECO:0000259" key="19">
    <source>
        <dbReference type="PROSITE" id="PS51193"/>
    </source>
</evidence>
<dbReference type="EC" id="5.6.2.-" evidence="17"/>
<keyword evidence="5 17" id="KW-0227">DNA damage</keyword>
<dbReference type="InterPro" id="IPR014013">
    <property type="entry name" value="Helic_SF1/SF2_ATP-bd_DinG/Rad3"/>
</dbReference>
<dbReference type="InterPro" id="IPR004119">
    <property type="entry name" value="EcKL"/>
</dbReference>
<evidence type="ECO:0000256" key="1">
    <source>
        <dbReference type="ARBA" id="ARBA00004123"/>
    </source>
</evidence>
<evidence type="ECO:0000256" key="17">
    <source>
        <dbReference type="HAMAP-Rule" id="MF_03065"/>
    </source>
</evidence>
<dbReference type="InterPro" id="IPR027417">
    <property type="entry name" value="P-loop_NTPase"/>
</dbReference>
<evidence type="ECO:0000256" key="18">
    <source>
        <dbReference type="SAM" id="MobiDB-lite"/>
    </source>
</evidence>
<gene>
    <name evidence="20" type="ORF">GEV33_010622</name>
</gene>
<evidence type="ECO:0000256" key="8">
    <source>
        <dbReference type="ARBA" id="ARBA00022840"/>
    </source>
</evidence>
<dbReference type="SMART" id="SM00491">
    <property type="entry name" value="HELICc2"/>
    <property type="match status" value="1"/>
</dbReference>
<keyword evidence="8 17" id="KW-0067">ATP-binding</keyword>
<dbReference type="GO" id="GO:0005634">
    <property type="term" value="C:nucleus"/>
    <property type="evidence" value="ECO:0007669"/>
    <property type="project" value="UniProtKB-SubCell"/>
</dbReference>
<feature type="domain" description="Helicase ATP-binding" evidence="19">
    <location>
        <begin position="594"/>
        <end position="888"/>
    </location>
</feature>
<dbReference type="Pfam" id="PF13307">
    <property type="entry name" value="Helicase_C_2"/>
    <property type="match status" value="1"/>
</dbReference>
<dbReference type="Gene3D" id="3.90.1200.10">
    <property type="match status" value="1"/>
</dbReference>
<evidence type="ECO:0000256" key="7">
    <source>
        <dbReference type="ARBA" id="ARBA00022806"/>
    </source>
</evidence>
<evidence type="ECO:0000256" key="12">
    <source>
        <dbReference type="ARBA" id="ARBA00023204"/>
    </source>
</evidence>